<dbReference type="RefSeq" id="WP_139515539.1">
    <property type="nucleotide sequence ID" value="NZ_CP040896.1"/>
</dbReference>
<keyword evidence="2" id="KW-1185">Reference proteome</keyword>
<protein>
    <submittedName>
        <fullName evidence="1">WG repeat-containing protein</fullName>
    </submittedName>
</protein>
<organism evidence="1 2">
    <name type="scientific">Hymenobacter jejuensis</name>
    <dbReference type="NCBI Taxonomy" id="2502781"/>
    <lineage>
        <taxon>Bacteria</taxon>
        <taxon>Pseudomonadati</taxon>
        <taxon>Bacteroidota</taxon>
        <taxon>Cytophagia</taxon>
        <taxon>Cytophagales</taxon>
        <taxon>Hymenobacteraceae</taxon>
        <taxon>Hymenobacter</taxon>
    </lineage>
</organism>
<evidence type="ECO:0000313" key="2">
    <source>
        <dbReference type="Proteomes" id="UP000305398"/>
    </source>
</evidence>
<proteinExistence type="predicted"/>
<dbReference type="EMBL" id="CP040896">
    <property type="protein sequence ID" value="QDA60361.1"/>
    <property type="molecule type" value="Genomic_DNA"/>
</dbReference>
<accession>A0A5B7ZYS6</accession>
<dbReference type="InterPro" id="IPR032774">
    <property type="entry name" value="WG_beta_rep"/>
</dbReference>
<dbReference type="AlphaFoldDB" id="A0A5B7ZYS6"/>
<gene>
    <name evidence="1" type="ORF">FHG12_09690</name>
</gene>
<dbReference type="SUPFAM" id="SSF69360">
    <property type="entry name" value="Cell wall binding repeat"/>
    <property type="match status" value="1"/>
</dbReference>
<dbReference type="OrthoDB" id="2485468at2"/>
<reference evidence="1 2" key="1">
    <citation type="submission" date="2019-06" db="EMBL/GenBank/DDBJ databases">
        <authorList>
            <person name="Srinivasan S."/>
        </authorList>
    </citation>
    <scope>NUCLEOTIDE SEQUENCE [LARGE SCALE GENOMIC DNA]</scope>
    <source>
        <strain evidence="1 2">17J68-5</strain>
    </source>
</reference>
<dbReference type="PANTHER" id="PTHR37841:SF1">
    <property type="entry name" value="DUF3298 DOMAIN-CONTAINING PROTEIN"/>
    <property type="match status" value="1"/>
</dbReference>
<dbReference type="Proteomes" id="UP000305398">
    <property type="component" value="Chromosome"/>
</dbReference>
<dbReference type="KEGG" id="hyj:FHG12_09690"/>
<evidence type="ECO:0000313" key="1">
    <source>
        <dbReference type="EMBL" id="QDA60361.1"/>
    </source>
</evidence>
<sequence>MPGFRFAFPFGQVTAFLLSVLLLISELSYAQTAASRLIPFRRGDKWGYADRSRHLVLPLQYDEAGPFVGEVAWVRQGDRYGYIDGSGHALTPVQYTQASTFQGERATVTLNSETFDISTSGVRLTEPAPAAPDEDYLSQGDVVRRNGKVGFRFTVGTASIPAEYDEIRENYSGLLFVRQGAKWGVINSKGKVVQPLTFDAIRADEKTGFLLPVVARDGLFGYLDEKGGLLVEPQYRAAEPFVGNAARVVTLAGKVGYIDAHGTEFFED</sequence>
<dbReference type="Pfam" id="PF14903">
    <property type="entry name" value="WG_beta_rep"/>
    <property type="match status" value="3"/>
</dbReference>
<name>A0A5B7ZYS6_9BACT</name>
<dbReference type="PANTHER" id="PTHR37841">
    <property type="entry name" value="GLR2918 PROTEIN"/>
    <property type="match status" value="1"/>
</dbReference>